<protein>
    <recommendedName>
        <fullName evidence="3">Luciferase</fullName>
    </recommendedName>
</protein>
<dbReference type="EMBL" id="CASHTH010000600">
    <property type="protein sequence ID" value="CAI8005349.1"/>
    <property type="molecule type" value="Genomic_DNA"/>
</dbReference>
<dbReference type="InterPro" id="IPR036661">
    <property type="entry name" value="Luciferase-like_sf"/>
</dbReference>
<keyword evidence="2" id="KW-1185">Reference proteome</keyword>
<dbReference type="Gene3D" id="3.20.20.30">
    <property type="entry name" value="Luciferase-like domain"/>
    <property type="match status" value="1"/>
</dbReference>
<organism evidence="1 2">
    <name type="scientific">Geodia barretti</name>
    <name type="common">Barrett's horny sponge</name>
    <dbReference type="NCBI Taxonomy" id="519541"/>
    <lineage>
        <taxon>Eukaryota</taxon>
        <taxon>Metazoa</taxon>
        <taxon>Porifera</taxon>
        <taxon>Demospongiae</taxon>
        <taxon>Heteroscleromorpha</taxon>
        <taxon>Tetractinellida</taxon>
        <taxon>Astrophorina</taxon>
        <taxon>Geodiidae</taxon>
        <taxon>Geodia</taxon>
    </lineage>
</organism>
<dbReference type="GO" id="GO:0016705">
    <property type="term" value="F:oxidoreductase activity, acting on paired donors, with incorporation or reduction of molecular oxygen"/>
    <property type="evidence" value="ECO:0007669"/>
    <property type="project" value="InterPro"/>
</dbReference>
<dbReference type="Proteomes" id="UP001174909">
    <property type="component" value="Unassembled WGS sequence"/>
</dbReference>
<evidence type="ECO:0000313" key="1">
    <source>
        <dbReference type="EMBL" id="CAI8005349.1"/>
    </source>
</evidence>
<sequence>MYHEAAGAANSGAPDRLPLGREVFVGRTHEEAFASAAPYLGGKYEAYAQWGQDKALPGDENFREPFEDLARDRFVIGNPDEVVEELTRYRELGMSHGCFRMMWPGMPLQDGVANLELFAERVAPHLRED</sequence>
<gene>
    <name evidence="1" type="ORF">GBAR_LOCUS4175</name>
</gene>
<name>A0AA35W2T3_GEOBA</name>
<dbReference type="SUPFAM" id="SSF51679">
    <property type="entry name" value="Bacterial luciferase-like"/>
    <property type="match status" value="1"/>
</dbReference>
<comment type="caution">
    <text evidence="1">The sequence shown here is derived from an EMBL/GenBank/DDBJ whole genome shotgun (WGS) entry which is preliminary data.</text>
</comment>
<evidence type="ECO:0000313" key="2">
    <source>
        <dbReference type="Proteomes" id="UP001174909"/>
    </source>
</evidence>
<proteinExistence type="predicted"/>
<dbReference type="AlphaFoldDB" id="A0AA35W2T3"/>
<accession>A0AA35W2T3</accession>
<reference evidence="1" key="1">
    <citation type="submission" date="2023-03" db="EMBL/GenBank/DDBJ databases">
        <authorList>
            <person name="Steffen K."/>
            <person name="Cardenas P."/>
        </authorList>
    </citation>
    <scope>NUCLEOTIDE SEQUENCE</scope>
</reference>
<evidence type="ECO:0008006" key="3">
    <source>
        <dbReference type="Google" id="ProtNLM"/>
    </source>
</evidence>